<dbReference type="InterPro" id="IPR011989">
    <property type="entry name" value="ARM-like"/>
</dbReference>
<dbReference type="Pfam" id="PF00034">
    <property type="entry name" value="Cytochrom_C"/>
    <property type="match status" value="1"/>
</dbReference>
<proteinExistence type="predicted"/>
<dbReference type="InterPro" id="IPR055557">
    <property type="entry name" value="DUF7133"/>
</dbReference>
<gene>
    <name evidence="6" type="ORF">FHS27_001145</name>
</gene>
<dbReference type="SUPFAM" id="SSF49785">
    <property type="entry name" value="Galactose-binding domain-like"/>
    <property type="match status" value="1"/>
</dbReference>
<dbReference type="PROSITE" id="PS51007">
    <property type="entry name" value="CYTC"/>
    <property type="match status" value="1"/>
</dbReference>
<dbReference type="GO" id="GO:0046872">
    <property type="term" value="F:metal ion binding"/>
    <property type="evidence" value="ECO:0007669"/>
    <property type="project" value="UniProtKB-KW"/>
</dbReference>
<evidence type="ECO:0000256" key="2">
    <source>
        <dbReference type="ARBA" id="ARBA00022723"/>
    </source>
</evidence>
<dbReference type="InterPro" id="IPR011042">
    <property type="entry name" value="6-blade_b-propeller_TolB-like"/>
</dbReference>
<keyword evidence="2 4" id="KW-0479">Metal-binding</keyword>
<dbReference type="NCBIfam" id="TIGR02603">
    <property type="entry name" value="CxxCH_TIGR02603"/>
    <property type="match status" value="1"/>
</dbReference>
<name>A0A7W5H4W1_9BACT</name>
<accession>A0A7W5H4W1</accession>
<evidence type="ECO:0000256" key="3">
    <source>
        <dbReference type="ARBA" id="ARBA00023004"/>
    </source>
</evidence>
<keyword evidence="1 4" id="KW-0349">Heme</keyword>
<dbReference type="EMBL" id="JACHXU010000003">
    <property type="protein sequence ID" value="MBB3205345.1"/>
    <property type="molecule type" value="Genomic_DNA"/>
</dbReference>
<dbReference type="SUPFAM" id="SSF46626">
    <property type="entry name" value="Cytochrome c"/>
    <property type="match status" value="1"/>
</dbReference>
<dbReference type="PANTHER" id="PTHR33546:SF1">
    <property type="entry name" value="LARGE, MULTIFUNCTIONAL SECRETED PROTEIN"/>
    <property type="match status" value="1"/>
</dbReference>
<dbReference type="SUPFAM" id="SSF48371">
    <property type="entry name" value="ARM repeat"/>
    <property type="match status" value="2"/>
</dbReference>
<keyword evidence="7" id="KW-1185">Reference proteome</keyword>
<dbReference type="PANTHER" id="PTHR33546">
    <property type="entry name" value="LARGE, MULTIFUNCTIONAL SECRETED PROTEIN-RELATED"/>
    <property type="match status" value="1"/>
</dbReference>
<dbReference type="Pfam" id="PF13646">
    <property type="entry name" value="HEAT_2"/>
    <property type="match status" value="1"/>
</dbReference>
<evidence type="ECO:0000313" key="6">
    <source>
        <dbReference type="EMBL" id="MBB3205345.1"/>
    </source>
</evidence>
<keyword evidence="3 4" id="KW-0408">Iron</keyword>
<dbReference type="InterPro" id="IPR011041">
    <property type="entry name" value="Quinoprot_gluc/sorb_DH_b-prop"/>
</dbReference>
<evidence type="ECO:0000256" key="4">
    <source>
        <dbReference type="PROSITE-ProRule" id="PRU00433"/>
    </source>
</evidence>
<evidence type="ECO:0000259" key="5">
    <source>
        <dbReference type="PROSITE" id="PS51007"/>
    </source>
</evidence>
<dbReference type="RefSeq" id="WP_184302771.1">
    <property type="nucleotide sequence ID" value="NZ_JACHXU010000003.1"/>
</dbReference>
<feature type="domain" description="Cytochrome c" evidence="5">
    <location>
        <begin position="1137"/>
        <end position="1271"/>
    </location>
</feature>
<comment type="caution">
    <text evidence="6">The sequence shown here is derived from an EMBL/GenBank/DDBJ whole genome shotgun (WGS) entry which is preliminary data.</text>
</comment>
<dbReference type="InterPro" id="IPR036909">
    <property type="entry name" value="Cyt_c-like_dom_sf"/>
</dbReference>
<dbReference type="Gene3D" id="1.25.10.10">
    <property type="entry name" value="Leucine-rich Repeat Variant"/>
    <property type="match status" value="1"/>
</dbReference>
<sequence>MEGSSGMFAGRNLTLFAVIVTGLISPLGLGFSLSPAGPLGSVASATEAQWIWAGGTDRDQAIEVGETCWFRKVLNLRERGEGILEIAADDDYEVRVNGRVIGDGKSYRQMQEFEISDYLEVGRNVVAVRVKNTNGDTAALVARVSIRPEGDQKWYTFSSDETWRTSLSEESAWDNPMLNDRTWDTATSFGVLGETVPWDREKTVAVETEKEQTERFQIQRGFGVQRVLNDEQVGSVIAMAFDEFGHVVLSQEQGPLLIVVDRDDDGIPEDVRTYCDKVESVQGILPLNGEVFVTGKGPEGTALYRLSDTNRDGTLESVKTILKFRGEGGEHGPHGLRLGPDGMIYVSLGSHVQPIGKTGKGETLRDIYEGDLLPRFEDPGGHGRGVKAPGGTIIRTDIDGDVVERVAGGLRNTYDLAFHPSGSLFVHDADMEADVETPWYRPTALMEVTESAEFGWRTGWAKWPEYYYDRVPNLLDTGRGSPTGIECYEHHMFPVRYHDSIFLADWSEGRILNVRLKSGGSGYSADSEVFLKGTPLNVTDLSVGPDGALYFCTGGRGTAGGVYRVVYQGKIPDAMKQIGNGIAAAVRQPQLDAAWARQEIATIRHELGDDWSRQVAGVAYSEDNPPSYRIRAMNLMQMYGPAPSEELLVELSRTENEAVRRRATMQLGLSPSRGAAARLQELLSDGDARVVRTACEAILRSAQFPSDTERLIELLASQDRTVAYLARQVLQRMPLDTWRDEVMTSADTRVALVGMLGLVAADPTKETGGKVLQRTGKMMEGFLSDKDFVDSLRLCQVTLTRCKIPPTAVPWLRDRIAQEFPSGDSRINHELIRLAAYLQAESMVPRAMEFIDSDAPKLDRVLTAMCLQRIDRDWSAQERFAMLKMYERIASEDSDGSLPMYMVAVTRDFARHLSDDDVQAILDEGSRWRNAALGAIFRLKRPIDDVTAAKLRSLDDELVAEPTIDDVHRRLRTGIIAMLSTATDEESADHLRKIWRTEPQRRAVVSLALAQKPDGENWDYLVRSLNILDGPSAEEIVSKLRTVPIATDDPMALRALILMGLRQEKDGGKFENVERLLEHWTGMTRPEGAARSMALWQRWYSKTFPDRPQAELPREDESKWDLDQLLTFLDSPEGESGDPHAGLAIYQSVQCASCHRHEGAGVSVGPDLTNMAKRFTRREILESILHPSHVVSNQYASKKVLTLSGKVYVGMVSTIGDELQIRDSKNEITTIASDDVDSIQPSGMSIMPSGLIDELSLNEVRDLMTYLGLVRPIEIASRPQR</sequence>
<organism evidence="6 7">
    <name type="scientific">Aporhodopirellula rubra</name>
    <dbReference type="NCBI Taxonomy" id="980271"/>
    <lineage>
        <taxon>Bacteria</taxon>
        <taxon>Pseudomonadati</taxon>
        <taxon>Planctomycetota</taxon>
        <taxon>Planctomycetia</taxon>
        <taxon>Pirellulales</taxon>
        <taxon>Pirellulaceae</taxon>
        <taxon>Aporhodopirellula</taxon>
    </lineage>
</organism>
<reference evidence="6 7" key="1">
    <citation type="submission" date="2020-08" db="EMBL/GenBank/DDBJ databases">
        <title>Genomic Encyclopedia of Type Strains, Phase III (KMG-III): the genomes of soil and plant-associated and newly described type strains.</title>
        <authorList>
            <person name="Whitman W."/>
        </authorList>
    </citation>
    <scope>NUCLEOTIDE SEQUENCE [LARGE SCALE GENOMIC DNA]</scope>
    <source>
        <strain evidence="6 7">CECT 8075</strain>
    </source>
</reference>
<dbReference type="SUPFAM" id="SSF50952">
    <property type="entry name" value="Soluble quinoprotein glucose dehydrogenase"/>
    <property type="match status" value="1"/>
</dbReference>
<evidence type="ECO:0000313" key="7">
    <source>
        <dbReference type="Proteomes" id="UP000536179"/>
    </source>
</evidence>
<dbReference type="InterPro" id="IPR013427">
    <property type="entry name" value="Haem-bd_dom_put"/>
</dbReference>
<dbReference type="GO" id="GO:0020037">
    <property type="term" value="F:heme binding"/>
    <property type="evidence" value="ECO:0007669"/>
    <property type="project" value="InterPro"/>
</dbReference>
<dbReference type="Pfam" id="PF23500">
    <property type="entry name" value="DUF7133"/>
    <property type="match status" value="1"/>
</dbReference>
<dbReference type="Gene3D" id="1.10.760.10">
    <property type="entry name" value="Cytochrome c-like domain"/>
    <property type="match status" value="1"/>
</dbReference>
<dbReference type="Gene3D" id="2.120.10.30">
    <property type="entry name" value="TolB, C-terminal domain"/>
    <property type="match status" value="1"/>
</dbReference>
<dbReference type="InterPro" id="IPR016024">
    <property type="entry name" value="ARM-type_fold"/>
</dbReference>
<dbReference type="Gene3D" id="2.60.120.260">
    <property type="entry name" value="Galactose-binding domain-like"/>
    <property type="match status" value="1"/>
</dbReference>
<protein>
    <submittedName>
        <fullName evidence="6">Putative heme-binding domain-containing protein</fullName>
    </submittedName>
</protein>
<dbReference type="Proteomes" id="UP000536179">
    <property type="component" value="Unassembled WGS sequence"/>
</dbReference>
<dbReference type="GO" id="GO:0009055">
    <property type="term" value="F:electron transfer activity"/>
    <property type="evidence" value="ECO:0007669"/>
    <property type="project" value="InterPro"/>
</dbReference>
<evidence type="ECO:0000256" key="1">
    <source>
        <dbReference type="ARBA" id="ARBA00022617"/>
    </source>
</evidence>
<dbReference type="InterPro" id="IPR008979">
    <property type="entry name" value="Galactose-bd-like_sf"/>
</dbReference>
<dbReference type="InterPro" id="IPR009056">
    <property type="entry name" value="Cyt_c-like_dom"/>
</dbReference>